<keyword evidence="8" id="KW-1133">Transmembrane helix</keyword>
<dbReference type="SUPFAM" id="SSF47384">
    <property type="entry name" value="Homodimeric domain of signal transducing histidine kinase"/>
    <property type="match status" value="1"/>
</dbReference>
<dbReference type="Proteomes" id="UP000297540">
    <property type="component" value="Unassembled WGS sequence"/>
</dbReference>
<dbReference type="InterPro" id="IPR004358">
    <property type="entry name" value="Sig_transdc_His_kin-like_C"/>
</dbReference>
<dbReference type="SMART" id="SM00028">
    <property type="entry name" value="TPR"/>
    <property type="match status" value="6"/>
</dbReference>
<reference evidence="11 12" key="1">
    <citation type="journal article" date="2017" name="Int. J. Syst. Evol. Microbiol.">
        <title>Mucilaginibacterpsychrotolerans sp. nov., isolated from peatlands.</title>
        <authorList>
            <person name="Deng Y."/>
            <person name="Shen L."/>
            <person name="Xu B."/>
            <person name="Liu Y."/>
            <person name="Gu Z."/>
            <person name="Liu H."/>
            <person name="Zhou Y."/>
        </authorList>
    </citation>
    <scope>NUCLEOTIDE SEQUENCE [LARGE SCALE GENOMIC DNA]</scope>
    <source>
        <strain evidence="11 12">NH7-4</strain>
    </source>
</reference>
<dbReference type="InterPro" id="IPR003594">
    <property type="entry name" value="HATPase_dom"/>
</dbReference>
<dbReference type="Pfam" id="PF02518">
    <property type="entry name" value="HATPase_c"/>
    <property type="match status" value="1"/>
</dbReference>
<dbReference type="InterPro" id="IPR036890">
    <property type="entry name" value="HATPase_C_sf"/>
</dbReference>
<dbReference type="Gene3D" id="1.25.40.10">
    <property type="entry name" value="Tetratricopeptide repeat domain"/>
    <property type="match status" value="3"/>
</dbReference>
<dbReference type="PRINTS" id="PR00344">
    <property type="entry name" value="BCTRLSENSOR"/>
</dbReference>
<feature type="chain" id="PRO_5021414405" description="histidine kinase" evidence="9">
    <location>
        <begin position="21"/>
        <end position="644"/>
    </location>
</feature>
<dbReference type="SUPFAM" id="SSF55874">
    <property type="entry name" value="ATPase domain of HSP90 chaperone/DNA topoisomerase II/histidine kinase"/>
    <property type="match status" value="1"/>
</dbReference>
<protein>
    <recommendedName>
        <fullName evidence="2">histidine kinase</fullName>
        <ecNumber evidence="2">2.7.13.3</ecNumber>
    </recommendedName>
</protein>
<gene>
    <name evidence="11" type="ORF">E2R66_03360</name>
</gene>
<dbReference type="SMART" id="SM00387">
    <property type="entry name" value="HATPase_c"/>
    <property type="match status" value="1"/>
</dbReference>
<dbReference type="PROSITE" id="PS50005">
    <property type="entry name" value="TPR"/>
    <property type="match status" value="2"/>
</dbReference>
<organism evidence="11 12">
    <name type="scientific">Mucilaginibacter psychrotolerans</name>
    <dbReference type="NCBI Taxonomy" id="1524096"/>
    <lineage>
        <taxon>Bacteria</taxon>
        <taxon>Pseudomonadati</taxon>
        <taxon>Bacteroidota</taxon>
        <taxon>Sphingobacteriia</taxon>
        <taxon>Sphingobacteriales</taxon>
        <taxon>Sphingobacteriaceae</taxon>
        <taxon>Mucilaginibacter</taxon>
    </lineage>
</organism>
<evidence type="ECO:0000256" key="4">
    <source>
        <dbReference type="ARBA" id="ARBA00022679"/>
    </source>
</evidence>
<dbReference type="EC" id="2.7.13.3" evidence="2"/>
<dbReference type="Pfam" id="PF13374">
    <property type="entry name" value="TPR_10"/>
    <property type="match status" value="1"/>
</dbReference>
<evidence type="ECO:0000256" key="3">
    <source>
        <dbReference type="ARBA" id="ARBA00022553"/>
    </source>
</evidence>
<evidence type="ECO:0000256" key="2">
    <source>
        <dbReference type="ARBA" id="ARBA00012438"/>
    </source>
</evidence>
<dbReference type="InterPro" id="IPR036097">
    <property type="entry name" value="HisK_dim/P_sf"/>
</dbReference>
<evidence type="ECO:0000256" key="5">
    <source>
        <dbReference type="ARBA" id="ARBA00022777"/>
    </source>
</evidence>
<dbReference type="InterPro" id="IPR005467">
    <property type="entry name" value="His_kinase_dom"/>
</dbReference>
<evidence type="ECO:0000313" key="11">
    <source>
        <dbReference type="EMBL" id="TFF40300.1"/>
    </source>
</evidence>
<dbReference type="AlphaFoldDB" id="A0A4Y8SNT3"/>
<dbReference type="GO" id="GO:0000155">
    <property type="term" value="F:phosphorelay sensor kinase activity"/>
    <property type="evidence" value="ECO:0007669"/>
    <property type="project" value="InterPro"/>
</dbReference>
<evidence type="ECO:0000256" key="7">
    <source>
        <dbReference type="PROSITE-ProRule" id="PRU00339"/>
    </source>
</evidence>
<feature type="domain" description="Histidine kinase" evidence="10">
    <location>
        <begin position="426"/>
        <end position="643"/>
    </location>
</feature>
<feature type="transmembrane region" description="Helical" evidence="8">
    <location>
        <begin position="359"/>
        <end position="379"/>
    </location>
</feature>
<accession>A0A4Y8SNT3</accession>
<evidence type="ECO:0000256" key="1">
    <source>
        <dbReference type="ARBA" id="ARBA00000085"/>
    </source>
</evidence>
<keyword evidence="12" id="KW-1185">Reference proteome</keyword>
<dbReference type="Gene3D" id="3.30.565.10">
    <property type="entry name" value="Histidine kinase-like ATPase, C-terminal domain"/>
    <property type="match status" value="1"/>
</dbReference>
<keyword evidence="5" id="KW-0418">Kinase</keyword>
<feature type="repeat" description="TPR" evidence="7">
    <location>
        <begin position="246"/>
        <end position="279"/>
    </location>
</feature>
<evidence type="ECO:0000256" key="8">
    <source>
        <dbReference type="SAM" id="Phobius"/>
    </source>
</evidence>
<comment type="catalytic activity">
    <reaction evidence="1">
        <text>ATP + protein L-histidine = ADP + protein N-phospho-L-histidine.</text>
        <dbReference type="EC" id="2.7.13.3"/>
    </reaction>
</comment>
<feature type="signal peptide" evidence="9">
    <location>
        <begin position="1"/>
        <end position="20"/>
    </location>
</feature>
<evidence type="ECO:0000313" key="12">
    <source>
        <dbReference type="Proteomes" id="UP000297540"/>
    </source>
</evidence>
<dbReference type="RefSeq" id="WP_133226375.1">
    <property type="nucleotide sequence ID" value="NZ_SOZE01000002.1"/>
</dbReference>
<dbReference type="OrthoDB" id="9810447at2"/>
<dbReference type="Gene3D" id="1.10.287.130">
    <property type="match status" value="1"/>
</dbReference>
<dbReference type="SMART" id="SM00388">
    <property type="entry name" value="HisKA"/>
    <property type="match status" value="1"/>
</dbReference>
<dbReference type="InterPro" id="IPR019734">
    <property type="entry name" value="TPR_rpt"/>
</dbReference>
<dbReference type="Pfam" id="PF13424">
    <property type="entry name" value="TPR_12"/>
    <property type="match status" value="1"/>
</dbReference>
<dbReference type="CDD" id="cd00082">
    <property type="entry name" value="HisKA"/>
    <property type="match status" value="1"/>
</dbReference>
<comment type="caution">
    <text evidence="11">The sequence shown here is derived from an EMBL/GenBank/DDBJ whole genome shotgun (WGS) entry which is preliminary data.</text>
</comment>
<keyword evidence="4" id="KW-0808">Transferase</keyword>
<dbReference type="CDD" id="cd00075">
    <property type="entry name" value="HATPase"/>
    <property type="match status" value="1"/>
</dbReference>
<proteinExistence type="predicted"/>
<feature type="repeat" description="TPR" evidence="7">
    <location>
        <begin position="207"/>
        <end position="240"/>
    </location>
</feature>
<dbReference type="InterPro" id="IPR050736">
    <property type="entry name" value="Sensor_HK_Regulatory"/>
</dbReference>
<dbReference type="SUPFAM" id="SSF48452">
    <property type="entry name" value="TPR-like"/>
    <property type="match status" value="2"/>
</dbReference>
<evidence type="ECO:0000256" key="9">
    <source>
        <dbReference type="SAM" id="SignalP"/>
    </source>
</evidence>
<dbReference type="PANTHER" id="PTHR43711">
    <property type="entry name" value="TWO-COMPONENT HISTIDINE KINASE"/>
    <property type="match status" value="1"/>
</dbReference>
<keyword evidence="9" id="KW-0732">Signal</keyword>
<keyword evidence="7" id="KW-0802">TPR repeat</keyword>
<evidence type="ECO:0000259" key="10">
    <source>
        <dbReference type="PROSITE" id="PS50109"/>
    </source>
</evidence>
<keyword evidence="8" id="KW-0812">Transmembrane</keyword>
<keyword evidence="6" id="KW-0902">Two-component regulatory system</keyword>
<name>A0A4Y8SNT3_9SPHI</name>
<sequence>MGKNYLIPACISLLFISLCAKGQTPTTALAQLKNARMKPGYATDTNSVVLLNTLAEKYFYQNPDSALLLAKEALQLSKNQHFDKGTASAQNNIARSYYILGSYFPSLSASDEAMAISQKIGFKKGIGASYNNKGLIYLAQDRMHDAIPEFEKSLTYAEMLKDSTRIAGNNFNIGLCYDEIKQFDKAFIHLKKGKAIAEKIKDWHTIQMILNRMGETYYHSSNYPLALKHYTLALNYKPYQDNWEKSFAYSGLGQTYYAMDRYREAVTNTEKGLALSLSLKAGWDIQRAYNILAKSYAATGDYKNAYTSEANSKRYADSLFTEAKEIEINYRHLQEKKAENLKLLKENQINKQSIDLNRLLIALVSLFALSMVIILFVIVRSIKHKSALNKELMASNAAIALQKEEISSQREALVAINQTKDQVFSVIGHDLRSPFASILQALELIRYGDLDEDEQHTVFEDFYKQVTLVTGMINNLLVWANSQQMGGKLSLEEIDLVAMVNEVLSVFGFFSKNKSQQVLHTVTAPIRIQADPGHVRIILQNVVGNAIKFTPQNGIIEVFYTEAPGMHAVHIKDNGVGMSAEKLDKLFKVTGKAISEQGTDKEAGTGLGLMLIKQFTEENGGRMEVNSQPSMGSEFIIYFKACQA</sequence>
<dbReference type="PANTHER" id="PTHR43711:SF31">
    <property type="entry name" value="HISTIDINE KINASE"/>
    <property type="match status" value="1"/>
</dbReference>
<dbReference type="InterPro" id="IPR011990">
    <property type="entry name" value="TPR-like_helical_dom_sf"/>
</dbReference>
<dbReference type="InterPro" id="IPR003661">
    <property type="entry name" value="HisK_dim/P_dom"/>
</dbReference>
<keyword evidence="3" id="KW-0597">Phosphoprotein</keyword>
<dbReference type="PROSITE" id="PS50109">
    <property type="entry name" value="HIS_KIN"/>
    <property type="match status" value="1"/>
</dbReference>
<keyword evidence="8" id="KW-0472">Membrane</keyword>
<evidence type="ECO:0000256" key="6">
    <source>
        <dbReference type="ARBA" id="ARBA00023012"/>
    </source>
</evidence>
<dbReference type="EMBL" id="SOZE01000002">
    <property type="protein sequence ID" value="TFF40300.1"/>
    <property type="molecule type" value="Genomic_DNA"/>
</dbReference>